<protein>
    <submittedName>
        <fullName evidence="5">SH2 domain containing 1A</fullName>
    </submittedName>
</protein>
<sequence>MESLEYYHGNISREAGEHLLSAAGKDGSYLIRNSESFPGVYCLCVLCQGLVYTYRVYKVEGGSWVAETAPGVNKRLFRKVKNLIIAFQKPGQGLAVPLIYPVYANR</sequence>
<proteinExistence type="predicted"/>
<keyword evidence="6" id="KW-1185">Reference proteome</keyword>
<dbReference type="GO" id="GO:0050776">
    <property type="term" value="P:regulation of immune response"/>
    <property type="evidence" value="ECO:0007669"/>
    <property type="project" value="TreeGrafter"/>
</dbReference>
<evidence type="ECO:0000313" key="6">
    <source>
        <dbReference type="Proteomes" id="UP000694620"/>
    </source>
</evidence>
<dbReference type="GeneTree" id="ENSGT00940000155920"/>
<dbReference type="InterPro" id="IPR000980">
    <property type="entry name" value="SH2"/>
</dbReference>
<dbReference type="InterPro" id="IPR036860">
    <property type="entry name" value="SH2_dom_sf"/>
</dbReference>
<gene>
    <name evidence="5" type="primary">SH2D1A</name>
    <name evidence="5" type="synonym">LOC114662116</name>
</gene>
<accession>A0A8C4XAA4</accession>
<name>A0A8C4XAA4_ERPCA</name>
<keyword evidence="1" id="KW-0391">Immunity</keyword>
<dbReference type="Proteomes" id="UP000694620">
    <property type="component" value="Chromosome 12"/>
</dbReference>
<dbReference type="AlphaFoldDB" id="A0A8C4XAA4"/>
<evidence type="ECO:0000259" key="4">
    <source>
        <dbReference type="PROSITE" id="PS50001"/>
    </source>
</evidence>
<evidence type="ECO:0000313" key="5">
    <source>
        <dbReference type="Ensembl" id="ENSECRP00000016230.1"/>
    </source>
</evidence>
<dbReference type="PRINTS" id="PR00401">
    <property type="entry name" value="SH2DOMAIN"/>
</dbReference>
<evidence type="ECO:0000256" key="3">
    <source>
        <dbReference type="PROSITE-ProRule" id="PRU00191"/>
    </source>
</evidence>
<dbReference type="SUPFAM" id="SSF55550">
    <property type="entry name" value="SH2 domain"/>
    <property type="match status" value="1"/>
</dbReference>
<dbReference type="Pfam" id="PF00017">
    <property type="entry name" value="SH2"/>
    <property type="match status" value="1"/>
</dbReference>
<feature type="domain" description="SH2" evidence="4">
    <location>
        <begin position="6"/>
        <end position="102"/>
    </location>
</feature>
<dbReference type="GO" id="GO:0005829">
    <property type="term" value="C:cytosol"/>
    <property type="evidence" value="ECO:0007669"/>
    <property type="project" value="TreeGrafter"/>
</dbReference>
<dbReference type="GO" id="GO:0043569">
    <property type="term" value="P:negative regulation of insulin-like growth factor receptor signaling pathway"/>
    <property type="evidence" value="ECO:0007669"/>
    <property type="project" value="TreeGrafter"/>
</dbReference>
<dbReference type="OrthoDB" id="10053436at2759"/>
<organism evidence="5 6">
    <name type="scientific">Erpetoichthys calabaricus</name>
    <name type="common">Rope fish</name>
    <name type="synonym">Calamoichthys calabaricus</name>
    <dbReference type="NCBI Taxonomy" id="27687"/>
    <lineage>
        <taxon>Eukaryota</taxon>
        <taxon>Metazoa</taxon>
        <taxon>Chordata</taxon>
        <taxon>Craniata</taxon>
        <taxon>Vertebrata</taxon>
        <taxon>Euteleostomi</taxon>
        <taxon>Actinopterygii</taxon>
        <taxon>Polypteriformes</taxon>
        <taxon>Polypteridae</taxon>
        <taxon>Erpetoichthys</taxon>
    </lineage>
</organism>
<reference evidence="5" key="1">
    <citation type="submission" date="2021-06" db="EMBL/GenBank/DDBJ databases">
        <authorList>
            <consortium name="Wellcome Sanger Institute Data Sharing"/>
        </authorList>
    </citation>
    <scope>NUCLEOTIDE SEQUENCE [LARGE SCALE GENOMIC DNA]</scope>
</reference>
<dbReference type="Ensembl" id="ENSECRT00000016522.1">
    <property type="protein sequence ID" value="ENSECRP00000016230.1"/>
    <property type="gene ID" value="ENSECRG00000010838.1"/>
</dbReference>
<evidence type="ECO:0000256" key="2">
    <source>
        <dbReference type="ARBA" id="ARBA00022999"/>
    </source>
</evidence>
<dbReference type="GO" id="GO:0002376">
    <property type="term" value="P:immune system process"/>
    <property type="evidence" value="ECO:0007669"/>
    <property type="project" value="UniProtKB-KW"/>
</dbReference>
<reference evidence="5" key="2">
    <citation type="submission" date="2025-08" db="UniProtKB">
        <authorList>
            <consortium name="Ensembl"/>
        </authorList>
    </citation>
    <scope>IDENTIFICATION</scope>
</reference>
<dbReference type="PANTHER" id="PTHR46051:SF2">
    <property type="entry name" value="PHOSPHATIDYLINOSITOL 3,4,5-TRISPHOSPHATE 5-PHOSPHATASE 2"/>
    <property type="match status" value="1"/>
</dbReference>
<reference evidence="5" key="3">
    <citation type="submission" date="2025-09" db="UniProtKB">
        <authorList>
            <consortium name="Ensembl"/>
        </authorList>
    </citation>
    <scope>IDENTIFICATION</scope>
</reference>
<keyword evidence="2 3" id="KW-0727">SH2 domain</keyword>
<dbReference type="PANTHER" id="PTHR46051">
    <property type="entry name" value="SH2 DOMAIN-CONTAINING PROTEIN"/>
    <property type="match status" value="1"/>
</dbReference>
<dbReference type="GO" id="GO:0004445">
    <property type="term" value="F:inositol-polyphosphate 5-phosphatase activity"/>
    <property type="evidence" value="ECO:0007669"/>
    <property type="project" value="TreeGrafter"/>
</dbReference>
<evidence type="ECO:0000256" key="1">
    <source>
        <dbReference type="ARBA" id="ARBA00022859"/>
    </source>
</evidence>
<dbReference type="SMART" id="SM00252">
    <property type="entry name" value="SH2"/>
    <property type="match status" value="1"/>
</dbReference>
<dbReference type="PROSITE" id="PS50001">
    <property type="entry name" value="SH2"/>
    <property type="match status" value="1"/>
</dbReference>
<dbReference type="Gene3D" id="3.30.505.10">
    <property type="entry name" value="SH2 domain"/>
    <property type="match status" value="1"/>
</dbReference>